<evidence type="ECO:0000259" key="1">
    <source>
        <dbReference type="Pfam" id="PF02602"/>
    </source>
</evidence>
<evidence type="ECO:0000313" key="3">
    <source>
        <dbReference type="Proteomes" id="UP000244978"/>
    </source>
</evidence>
<dbReference type="AlphaFoldDB" id="A0A2U1T2D7"/>
<feature type="domain" description="Tetrapyrrole biosynthesis uroporphyrinogen III synthase" evidence="1">
    <location>
        <begin position="27"/>
        <end position="246"/>
    </location>
</feature>
<organism evidence="2 3">
    <name type="scientific">Homoserinimonas hongtaonis</name>
    <dbReference type="NCBI Taxonomy" id="2079791"/>
    <lineage>
        <taxon>Bacteria</taxon>
        <taxon>Bacillati</taxon>
        <taxon>Actinomycetota</taxon>
        <taxon>Actinomycetes</taxon>
        <taxon>Micrococcales</taxon>
        <taxon>Microbacteriaceae</taxon>
        <taxon>Homoserinimonas</taxon>
    </lineage>
</organism>
<proteinExistence type="predicted"/>
<protein>
    <submittedName>
        <fullName evidence="2">Uroporphyrinogen-III synthase</fullName>
    </submittedName>
</protein>
<dbReference type="RefSeq" id="WP_108514581.1">
    <property type="nucleotide sequence ID" value="NZ_CP026951.1"/>
</dbReference>
<dbReference type="SUPFAM" id="SSF69618">
    <property type="entry name" value="HemD-like"/>
    <property type="match status" value="1"/>
</dbReference>
<sequence>MTPLRPAKPLTGWRVLVPRGGAYGENVAATLRSFGATAVVAPMINFSMPEDTAPLDTALERLEAGFYDWLVVSSATSVDVLNQRGVQVPARTSIACVGETARAALTLAGYEVDFVPSLDNSPRGLLREWPEDARGGTALVPLAGDIGSHGLEGLSDVGLDVDFVVSHRVIGIPVADRVKADVASGRISAILISSGIVAREVTEQLGVLPETTVVACIGPRTAFDARAAGLTVDVISDDRTAETLVEALAEYARERPAEAQ</sequence>
<dbReference type="InterPro" id="IPR039793">
    <property type="entry name" value="UROS/Hem4"/>
</dbReference>
<evidence type="ECO:0000313" key="2">
    <source>
        <dbReference type="EMBL" id="PWB97923.1"/>
    </source>
</evidence>
<gene>
    <name evidence="2" type="ORF">DF220_08845</name>
</gene>
<dbReference type="Gene3D" id="3.40.50.10090">
    <property type="match status" value="2"/>
</dbReference>
<dbReference type="PANTHER" id="PTHR40082:SF1">
    <property type="entry name" value="BLR5956 PROTEIN"/>
    <property type="match status" value="1"/>
</dbReference>
<dbReference type="Proteomes" id="UP000244978">
    <property type="component" value="Unassembled WGS sequence"/>
</dbReference>
<dbReference type="InterPro" id="IPR036108">
    <property type="entry name" value="4pyrrol_syn_uPrphyn_synt_sf"/>
</dbReference>
<accession>A0A2U1T2D7</accession>
<dbReference type="InterPro" id="IPR003754">
    <property type="entry name" value="4pyrrol_synth_uPrphyn_synth"/>
</dbReference>
<dbReference type="OrthoDB" id="9815856at2"/>
<dbReference type="GO" id="GO:0004852">
    <property type="term" value="F:uroporphyrinogen-III synthase activity"/>
    <property type="evidence" value="ECO:0007669"/>
    <property type="project" value="InterPro"/>
</dbReference>
<comment type="caution">
    <text evidence="2">The sequence shown here is derived from an EMBL/GenBank/DDBJ whole genome shotgun (WGS) entry which is preliminary data.</text>
</comment>
<reference evidence="3" key="1">
    <citation type="submission" date="2018-04" db="EMBL/GenBank/DDBJ databases">
        <authorList>
            <person name="Liu S."/>
            <person name="Wang Z."/>
            <person name="Li J."/>
        </authorList>
    </citation>
    <scope>NUCLEOTIDE SEQUENCE [LARGE SCALE GENOMIC DNA]</scope>
    <source>
        <strain evidence="3">S1194</strain>
    </source>
</reference>
<keyword evidence="3" id="KW-1185">Reference proteome</keyword>
<dbReference type="EMBL" id="QEEX01000001">
    <property type="protein sequence ID" value="PWB97923.1"/>
    <property type="molecule type" value="Genomic_DNA"/>
</dbReference>
<dbReference type="CDD" id="cd06578">
    <property type="entry name" value="HemD"/>
    <property type="match status" value="1"/>
</dbReference>
<dbReference type="PANTHER" id="PTHR40082">
    <property type="entry name" value="BLR5956 PROTEIN"/>
    <property type="match status" value="1"/>
</dbReference>
<name>A0A2U1T2D7_9MICO</name>
<dbReference type="KEGG" id="salc:C2138_00250"/>
<dbReference type="Pfam" id="PF02602">
    <property type="entry name" value="HEM4"/>
    <property type="match status" value="1"/>
</dbReference>
<dbReference type="GO" id="GO:0006780">
    <property type="term" value="P:uroporphyrinogen III biosynthetic process"/>
    <property type="evidence" value="ECO:0007669"/>
    <property type="project" value="InterPro"/>
</dbReference>